<dbReference type="InterPro" id="IPR036291">
    <property type="entry name" value="NAD(P)-bd_dom_sf"/>
</dbReference>
<dbReference type="InterPro" id="IPR006140">
    <property type="entry name" value="D-isomer_DH_NAD-bd"/>
</dbReference>
<dbReference type="AlphaFoldDB" id="A0A1I2AGI2"/>
<dbReference type="EMBL" id="FONY01000001">
    <property type="protein sequence ID" value="SFE42083.1"/>
    <property type="molecule type" value="Genomic_DNA"/>
</dbReference>
<evidence type="ECO:0000313" key="7">
    <source>
        <dbReference type="EMBL" id="SFE42083.1"/>
    </source>
</evidence>
<proteinExistence type="inferred from homology"/>
<dbReference type="GO" id="GO:0008720">
    <property type="term" value="F:D-lactate dehydrogenase (NAD+) activity"/>
    <property type="evidence" value="ECO:0007669"/>
    <property type="project" value="TreeGrafter"/>
</dbReference>
<dbReference type="RefSeq" id="WP_091538331.1">
    <property type="nucleotide sequence ID" value="NZ_FONY01000001.1"/>
</dbReference>
<dbReference type="Gene3D" id="3.40.50.720">
    <property type="entry name" value="NAD(P)-binding Rossmann-like Domain"/>
    <property type="match status" value="2"/>
</dbReference>
<keyword evidence="8" id="KW-1185">Reference proteome</keyword>
<feature type="domain" description="D-isomer specific 2-hydroxyacid dehydrogenase NAD-binding" evidence="6">
    <location>
        <begin position="107"/>
        <end position="288"/>
    </location>
</feature>
<dbReference type="SUPFAM" id="SSF52283">
    <property type="entry name" value="Formate/glycerate dehydrogenase catalytic domain-like"/>
    <property type="match status" value="1"/>
</dbReference>
<dbReference type="Pfam" id="PF02826">
    <property type="entry name" value="2-Hacid_dh_C"/>
    <property type="match status" value="1"/>
</dbReference>
<dbReference type="InterPro" id="IPR058205">
    <property type="entry name" value="D-LDH-like"/>
</dbReference>
<evidence type="ECO:0000256" key="3">
    <source>
        <dbReference type="ARBA" id="ARBA00023027"/>
    </source>
</evidence>
<evidence type="ECO:0000259" key="5">
    <source>
        <dbReference type="Pfam" id="PF00389"/>
    </source>
</evidence>
<dbReference type="PROSITE" id="PS00671">
    <property type="entry name" value="D_2_HYDROXYACID_DH_3"/>
    <property type="match status" value="1"/>
</dbReference>
<sequence>MTKKILIVDEMHSSLLPMLQEIGFQADYQPKITKEEVLASIGEYEGIVVRGKLKIDKPFLEKAQRLRFIARAGAGLDQIDIEETQKRNIALLNAPEGNRDAVAEHCVGMLLCLFNKINLADKQVRNLVWDREGNRGIELMGKTVGIMGYGNMGRAFAQRLVGFGCRVLAYDLCDEKVTDSFVIKSSLAQIQAEADIFSLHIPLTPENKQIFTAIFFDNFQKNIFIINTARGELLDLQVLKEKLRSGKIRGACLDVLENEKLATMTEKQKEAFEVLKTMDNILFTPHVAGWTVESYIRINEVLVEKIRRLDL</sequence>
<dbReference type="Proteomes" id="UP000199513">
    <property type="component" value="Unassembled WGS sequence"/>
</dbReference>
<keyword evidence="3" id="KW-0520">NAD</keyword>
<dbReference type="PANTHER" id="PTHR43026:SF1">
    <property type="entry name" value="2-HYDROXYACID DEHYDROGENASE HOMOLOG 1-RELATED"/>
    <property type="match status" value="1"/>
</dbReference>
<dbReference type="InterPro" id="IPR006139">
    <property type="entry name" value="D-isomer_2_OHA_DH_cat_dom"/>
</dbReference>
<organism evidence="7 8">
    <name type="scientific">Thermoflexibacter ruber</name>
    <dbReference type="NCBI Taxonomy" id="1003"/>
    <lineage>
        <taxon>Bacteria</taxon>
        <taxon>Pseudomonadati</taxon>
        <taxon>Bacteroidota</taxon>
        <taxon>Cytophagia</taxon>
        <taxon>Cytophagales</taxon>
        <taxon>Thermoflexibacteraceae</taxon>
        <taxon>Thermoflexibacter</taxon>
    </lineage>
</organism>
<gene>
    <name evidence="7" type="ORF">SAMN04488541_1001131</name>
</gene>
<reference evidence="7 8" key="1">
    <citation type="submission" date="2016-10" db="EMBL/GenBank/DDBJ databases">
        <authorList>
            <person name="de Groot N.N."/>
        </authorList>
    </citation>
    <scope>NUCLEOTIDE SEQUENCE [LARGE SCALE GENOMIC DNA]</scope>
    <source>
        <strain>GEY</strain>
        <strain evidence="8">DSM 9560</strain>
    </source>
</reference>
<comment type="similarity">
    <text evidence="1 4">Belongs to the D-isomer specific 2-hydroxyacid dehydrogenase family.</text>
</comment>
<dbReference type="PANTHER" id="PTHR43026">
    <property type="entry name" value="2-HYDROXYACID DEHYDROGENASE HOMOLOG 1-RELATED"/>
    <property type="match status" value="1"/>
</dbReference>
<evidence type="ECO:0000256" key="4">
    <source>
        <dbReference type="RuleBase" id="RU003719"/>
    </source>
</evidence>
<name>A0A1I2AGI2_9BACT</name>
<evidence type="ECO:0000259" key="6">
    <source>
        <dbReference type="Pfam" id="PF02826"/>
    </source>
</evidence>
<dbReference type="STRING" id="1003.SAMN04488541_1001131"/>
<evidence type="ECO:0000256" key="2">
    <source>
        <dbReference type="ARBA" id="ARBA00023002"/>
    </source>
</evidence>
<evidence type="ECO:0000256" key="1">
    <source>
        <dbReference type="ARBA" id="ARBA00005854"/>
    </source>
</evidence>
<dbReference type="Pfam" id="PF00389">
    <property type="entry name" value="2-Hacid_dh"/>
    <property type="match status" value="1"/>
</dbReference>
<dbReference type="InterPro" id="IPR029753">
    <property type="entry name" value="D-isomer_DH_CS"/>
</dbReference>
<dbReference type="GO" id="GO:0051287">
    <property type="term" value="F:NAD binding"/>
    <property type="evidence" value="ECO:0007669"/>
    <property type="project" value="InterPro"/>
</dbReference>
<dbReference type="SUPFAM" id="SSF51735">
    <property type="entry name" value="NAD(P)-binding Rossmann-fold domains"/>
    <property type="match status" value="1"/>
</dbReference>
<dbReference type="OrthoDB" id="1522997at2"/>
<evidence type="ECO:0000313" key="8">
    <source>
        <dbReference type="Proteomes" id="UP000199513"/>
    </source>
</evidence>
<protein>
    <submittedName>
        <fullName evidence="7">D-3-phosphoglycerate dehydrogenase</fullName>
    </submittedName>
</protein>
<accession>A0A1I2AGI2</accession>
<feature type="domain" description="D-isomer specific 2-hydroxyacid dehydrogenase catalytic" evidence="5">
    <location>
        <begin position="5"/>
        <end position="307"/>
    </location>
</feature>
<keyword evidence="2 4" id="KW-0560">Oxidoreductase</keyword>